<keyword evidence="4 7" id="KW-0560">Oxidoreductase</keyword>
<dbReference type="GO" id="GO:0005506">
    <property type="term" value="F:iron ion binding"/>
    <property type="evidence" value="ECO:0007669"/>
    <property type="project" value="InterPro"/>
</dbReference>
<dbReference type="EMBL" id="HQ292624">
    <property type="protein sequence ID" value="ADN97217.1"/>
    <property type="molecule type" value="Genomic_DNA"/>
</dbReference>
<feature type="binding site" description="axial binding residue" evidence="6">
    <location>
        <position position="595"/>
    </location>
    <ligand>
        <name>heme</name>
        <dbReference type="ChEBI" id="CHEBI:30413"/>
    </ligand>
    <ligandPart>
        <name>Fe</name>
        <dbReference type="ChEBI" id="CHEBI:18248"/>
    </ligandPart>
</feature>
<accession>E2JKE5</accession>
<proteinExistence type="inferred from homology"/>
<dbReference type="InterPro" id="IPR001128">
    <property type="entry name" value="Cyt_P450"/>
</dbReference>
<evidence type="ECO:0000256" key="8">
    <source>
        <dbReference type="SAM" id="MobiDB-lite"/>
    </source>
</evidence>
<dbReference type="PRINTS" id="PR00463">
    <property type="entry name" value="EP450I"/>
</dbReference>
<dbReference type="PROSITE" id="PS00086">
    <property type="entry name" value="CYTOCHROME_P450"/>
    <property type="match status" value="1"/>
</dbReference>
<name>E2JKE5_9BASI</name>
<dbReference type="InterPro" id="IPR002401">
    <property type="entry name" value="Cyt_P450_E_grp-I"/>
</dbReference>
<dbReference type="AlphaFoldDB" id="E2JKE5"/>
<keyword evidence="3 6" id="KW-0479">Metal-binding</keyword>
<sequence>MRCSQIERYAPHKVVVGRRSGTSSTCQGAQRGQIVSVRYRGQDQRSLIHLRVPASALPGADSDPYIAARAPPIDDGSEDRPSPTSSPTPLHRSYPRPKDERNDPLHRRGRPVDLVVERKDAAVQCLPLLHRLRGHPCEHRPREPCARWRKASSDRFRISSAPPLPQGIKSKYFHVTSSIPGPSLLHWTMLPALYYYIRGEQWKYVDHLHTVYGPIFRLGSRQIYVSDKEAIKQLLAKENQPKVNWYAALSRDPKTAGMFTTTNKEYHRQRRRLMSPAFAVEYLKNLEPFLHNATTKLFEAYQTRTEKAAKEGRELQINVYEDLACLAMDILGETAFGTSFNLVACLDDPKADRRFVEINRLLAKYLHDGGVRFFCRPFDKYMKRDLNVYKLTNPLVEERFAEKRAAQEKDADGSEERKDILQFLVNASVEVQKGQKDKLTEIQVKDQCVELLIAGGETTSNTITYILKALLENPDKLEKLYETIPSAPLDSTVAGFEELRDTPYLDACINEGMRMYPVTNELGRRTARESTVVLGHVIPPRTAISASLRALHYSPSYWPQPHKFWPERFLDGNTEGAPPADMAAFMPFGTGPRNCIGWKFAWHEMKMVLHTLLSRYHVYAVEKDVDFRQFVTFQLAKPRFRIGLKPREPVAASA</sequence>
<feature type="compositionally biased region" description="Basic and acidic residues" evidence="8">
    <location>
        <begin position="96"/>
        <end position="106"/>
    </location>
</feature>
<dbReference type="GO" id="GO:0020037">
    <property type="term" value="F:heme binding"/>
    <property type="evidence" value="ECO:0007669"/>
    <property type="project" value="InterPro"/>
</dbReference>
<evidence type="ECO:0000256" key="6">
    <source>
        <dbReference type="PIRSR" id="PIRSR602401-1"/>
    </source>
</evidence>
<dbReference type="InterPro" id="IPR050121">
    <property type="entry name" value="Cytochrome_P450_monoxygenase"/>
</dbReference>
<dbReference type="Pfam" id="PF00067">
    <property type="entry name" value="p450"/>
    <property type="match status" value="1"/>
</dbReference>
<evidence type="ECO:0000256" key="1">
    <source>
        <dbReference type="ARBA" id="ARBA00001971"/>
    </source>
</evidence>
<evidence type="ECO:0000256" key="2">
    <source>
        <dbReference type="ARBA" id="ARBA00010617"/>
    </source>
</evidence>
<evidence type="ECO:0000256" key="4">
    <source>
        <dbReference type="ARBA" id="ARBA00023002"/>
    </source>
</evidence>
<keyword evidence="7" id="KW-0503">Monooxygenase</keyword>
<evidence type="ECO:0000256" key="3">
    <source>
        <dbReference type="ARBA" id="ARBA00022723"/>
    </source>
</evidence>
<dbReference type="PANTHER" id="PTHR24305">
    <property type="entry name" value="CYTOCHROME P450"/>
    <property type="match status" value="1"/>
</dbReference>
<evidence type="ECO:0000313" key="9">
    <source>
        <dbReference type="EMBL" id="ADN97217.1"/>
    </source>
</evidence>
<dbReference type="InterPro" id="IPR017972">
    <property type="entry name" value="Cyt_P450_CS"/>
</dbReference>
<dbReference type="GO" id="GO:0016705">
    <property type="term" value="F:oxidoreductase activity, acting on paired donors, with incorporation or reduction of molecular oxygen"/>
    <property type="evidence" value="ECO:0007669"/>
    <property type="project" value="InterPro"/>
</dbReference>
<dbReference type="SUPFAM" id="SSF48264">
    <property type="entry name" value="Cytochrome P450"/>
    <property type="match status" value="1"/>
</dbReference>
<keyword evidence="5 6" id="KW-0408">Iron</keyword>
<feature type="region of interest" description="Disordered" evidence="8">
    <location>
        <begin position="58"/>
        <end position="113"/>
    </location>
</feature>
<evidence type="ECO:0000256" key="5">
    <source>
        <dbReference type="ARBA" id="ARBA00023004"/>
    </source>
</evidence>
<protein>
    <submittedName>
        <fullName evidence="9">Cytochrome P450</fullName>
    </submittedName>
</protein>
<evidence type="ECO:0000256" key="7">
    <source>
        <dbReference type="RuleBase" id="RU000461"/>
    </source>
</evidence>
<dbReference type="InterPro" id="IPR036396">
    <property type="entry name" value="Cyt_P450_sf"/>
</dbReference>
<keyword evidence="6 7" id="KW-0349">Heme</keyword>
<organism evidence="9">
    <name type="scientific">Pseudozyma flocculosa</name>
    <dbReference type="NCBI Taxonomy" id="84751"/>
    <lineage>
        <taxon>Eukaryota</taxon>
        <taxon>Fungi</taxon>
        <taxon>Dikarya</taxon>
        <taxon>Basidiomycota</taxon>
        <taxon>Ustilaginomycotina</taxon>
        <taxon>Ustilaginomycetes</taxon>
        <taxon>Ustilaginales</taxon>
        <taxon>Ustilaginaceae</taxon>
        <taxon>Pseudozyma</taxon>
    </lineage>
</organism>
<reference evidence="9" key="1">
    <citation type="journal article" date="2011" name="Mol. Microbiol.">
        <title>Identification of a biosynthesis gene cluster for flocculosin a cellobiose lipid produced by the biocontrol agent Pseudozyma flocculosa.</title>
        <authorList>
            <person name="Teichmann B."/>
            <person name="Labbe C."/>
            <person name="Lefebvre F."/>
            <person name="Bolker M."/>
            <person name="Linne U."/>
            <person name="Belanger R.R."/>
        </authorList>
    </citation>
    <scope>NUCLEOTIDE SEQUENCE</scope>
</reference>
<dbReference type="PRINTS" id="PR00385">
    <property type="entry name" value="P450"/>
</dbReference>
<dbReference type="PANTHER" id="PTHR24305:SF166">
    <property type="entry name" value="CYTOCHROME P450 12A4, MITOCHONDRIAL-RELATED"/>
    <property type="match status" value="1"/>
</dbReference>
<comment type="cofactor">
    <cofactor evidence="1 6">
        <name>heme</name>
        <dbReference type="ChEBI" id="CHEBI:30413"/>
    </cofactor>
</comment>
<dbReference type="Gene3D" id="1.10.630.10">
    <property type="entry name" value="Cytochrome P450"/>
    <property type="match status" value="1"/>
</dbReference>
<gene>
    <name evidence="9" type="primary">cyp2</name>
</gene>
<comment type="similarity">
    <text evidence="2 7">Belongs to the cytochrome P450 family.</text>
</comment>
<dbReference type="GO" id="GO:0004497">
    <property type="term" value="F:monooxygenase activity"/>
    <property type="evidence" value="ECO:0007669"/>
    <property type="project" value="UniProtKB-KW"/>
</dbReference>